<accession>A0ABP0G3J3</accession>
<evidence type="ECO:0000256" key="2">
    <source>
        <dbReference type="ARBA" id="ARBA00007530"/>
    </source>
</evidence>
<sequence length="222" mass="24722">MDISTHTLSLQQTLKGVETKLQFLGPGPHAQKQLEELQTLTKVKQTLVEQIQASIQSKSSSPASVLPQGTPLVIAKTTLAMPQATPPSAKAQPQVVLNKSRPGMPFMMTAQREANNKILNKQRLQELVKEIDPSEQLDEDVEEMLMHITDDFIESVVAASCNLAKHRKSNTLEVKDLKLHLDKHWNISVPGYGTDDIRPLKKTTSTDAHKQRLAIIRRAVKK</sequence>
<keyword evidence="9" id="KW-1185">Reference proteome</keyword>
<comment type="caution">
    <text evidence="8">The sequence shown here is derived from an EMBL/GenBank/DDBJ whole genome shotgun (WGS) entry which is preliminary data.</text>
</comment>
<evidence type="ECO:0000256" key="5">
    <source>
        <dbReference type="ARBA" id="ARBA00023163"/>
    </source>
</evidence>
<evidence type="ECO:0000256" key="3">
    <source>
        <dbReference type="ARBA" id="ARBA00017484"/>
    </source>
</evidence>
<dbReference type="CDD" id="cd07981">
    <property type="entry name" value="HFD_TAF12"/>
    <property type="match status" value="1"/>
</dbReference>
<reference evidence="8 9" key="1">
    <citation type="submission" date="2024-02" db="EMBL/GenBank/DDBJ databases">
        <authorList>
            <person name="Daric V."/>
            <person name="Darras S."/>
        </authorList>
    </citation>
    <scope>NUCLEOTIDE SEQUENCE [LARGE SCALE GENOMIC DNA]</scope>
</reference>
<keyword evidence="4" id="KW-0805">Transcription regulation</keyword>
<evidence type="ECO:0000256" key="6">
    <source>
        <dbReference type="ARBA" id="ARBA00023242"/>
    </source>
</evidence>
<name>A0ABP0G3J3_CLALP</name>
<proteinExistence type="inferred from homology"/>
<dbReference type="InterPro" id="IPR003228">
    <property type="entry name" value="TFIID_TAF12_dom"/>
</dbReference>
<evidence type="ECO:0000256" key="4">
    <source>
        <dbReference type="ARBA" id="ARBA00023015"/>
    </source>
</evidence>
<dbReference type="EMBL" id="CAWYQH010000101">
    <property type="protein sequence ID" value="CAK8686098.1"/>
    <property type="molecule type" value="Genomic_DNA"/>
</dbReference>
<dbReference type="Gene3D" id="1.10.20.10">
    <property type="entry name" value="Histone, subunit A"/>
    <property type="match status" value="1"/>
</dbReference>
<dbReference type="InterPro" id="IPR037794">
    <property type="entry name" value="TAF12"/>
</dbReference>
<protein>
    <recommendedName>
        <fullName evidence="3">Transcription initiation factor TFIID subunit 12</fullName>
    </recommendedName>
</protein>
<gene>
    <name evidence="8" type="ORF">CVLEPA_LOCUS18007</name>
</gene>
<keyword evidence="6" id="KW-0539">Nucleus</keyword>
<feature type="domain" description="Transcription initiation factor TFIID subunit 12" evidence="7">
    <location>
        <begin position="121"/>
        <end position="187"/>
    </location>
</feature>
<dbReference type="PANTHER" id="PTHR12264">
    <property type="entry name" value="TRANSCRIPTION INITIATION FACTOR TFIID SUBUNIT 12"/>
    <property type="match status" value="1"/>
</dbReference>
<dbReference type="SUPFAM" id="SSF47113">
    <property type="entry name" value="Histone-fold"/>
    <property type="match status" value="1"/>
</dbReference>
<dbReference type="PANTHER" id="PTHR12264:SF21">
    <property type="entry name" value="TRANSCRIPTION INITIATION FACTOR TFIID SUBUNIT 12"/>
    <property type="match status" value="1"/>
</dbReference>
<dbReference type="Proteomes" id="UP001642483">
    <property type="component" value="Unassembled WGS sequence"/>
</dbReference>
<comment type="subcellular location">
    <subcellularLocation>
        <location evidence="1">Nucleus</location>
    </subcellularLocation>
</comment>
<dbReference type="InterPro" id="IPR009072">
    <property type="entry name" value="Histone-fold"/>
</dbReference>
<evidence type="ECO:0000256" key="1">
    <source>
        <dbReference type="ARBA" id="ARBA00004123"/>
    </source>
</evidence>
<dbReference type="Pfam" id="PF03847">
    <property type="entry name" value="TFIID_20kDa"/>
    <property type="match status" value="1"/>
</dbReference>
<evidence type="ECO:0000259" key="7">
    <source>
        <dbReference type="Pfam" id="PF03847"/>
    </source>
</evidence>
<comment type="similarity">
    <text evidence="2">Belongs to the TAF12 family.</text>
</comment>
<evidence type="ECO:0000313" key="9">
    <source>
        <dbReference type="Proteomes" id="UP001642483"/>
    </source>
</evidence>
<keyword evidence="5" id="KW-0804">Transcription</keyword>
<organism evidence="8 9">
    <name type="scientific">Clavelina lepadiformis</name>
    <name type="common">Light-bulb sea squirt</name>
    <name type="synonym">Ascidia lepadiformis</name>
    <dbReference type="NCBI Taxonomy" id="159417"/>
    <lineage>
        <taxon>Eukaryota</taxon>
        <taxon>Metazoa</taxon>
        <taxon>Chordata</taxon>
        <taxon>Tunicata</taxon>
        <taxon>Ascidiacea</taxon>
        <taxon>Aplousobranchia</taxon>
        <taxon>Clavelinidae</taxon>
        <taxon>Clavelina</taxon>
    </lineage>
</organism>
<evidence type="ECO:0000313" key="8">
    <source>
        <dbReference type="EMBL" id="CAK8686098.1"/>
    </source>
</evidence>